<sequence length="159" mass="17312">MIKRIKNEGGLTLVELLLSLSIMLIISAVAYFVFLNGLNSYKKTYTETLIRDEADVIMTQFMNVVYPAKDALLSTDKNNVIILDKGKKTEQKFGFDGSNAVLNSTALNNSDFDLSGSVLELDTTANTIKIKMKIKSTKSDKAKPLALNSQISLLGGGGN</sequence>
<keyword evidence="3" id="KW-0472">Membrane</keyword>
<organism evidence="4 5">
    <name type="scientific">Fictibacillus marinisediminis</name>
    <dbReference type="NCBI Taxonomy" id="2878389"/>
    <lineage>
        <taxon>Bacteria</taxon>
        <taxon>Bacillati</taxon>
        <taxon>Bacillota</taxon>
        <taxon>Bacilli</taxon>
        <taxon>Bacillales</taxon>
        <taxon>Fictibacillaceae</taxon>
        <taxon>Fictibacillus</taxon>
    </lineage>
</organism>
<comment type="subcellular location">
    <subcellularLocation>
        <location evidence="1">Cell surface</location>
    </subcellularLocation>
</comment>
<dbReference type="Pfam" id="PF07963">
    <property type="entry name" value="N_methyl"/>
    <property type="match status" value="1"/>
</dbReference>
<name>A0A9X1XDP8_9BACL</name>
<keyword evidence="5" id="KW-1185">Reference proteome</keyword>
<protein>
    <submittedName>
        <fullName evidence="4">Prepilin-type N-terminal cleavage/methylation domain-containing protein</fullName>
    </submittedName>
</protein>
<evidence type="ECO:0000256" key="1">
    <source>
        <dbReference type="ARBA" id="ARBA00004241"/>
    </source>
</evidence>
<evidence type="ECO:0000256" key="2">
    <source>
        <dbReference type="ARBA" id="ARBA00023287"/>
    </source>
</evidence>
<keyword evidence="2" id="KW-0178">Competence</keyword>
<dbReference type="RefSeq" id="WP_248253311.1">
    <property type="nucleotide sequence ID" value="NZ_JAIWJX010000002.1"/>
</dbReference>
<dbReference type="GO" id="GO:0030420">
    <property type="term" value="P:establishment of competence for transformation"/>
    <property type="evidence" value="ECO:0007669"/>
    <property type="project" value="UniProtKB-KW"/>
</dbReference>
<dbReference type="Proteomes" id="UP001139011">
    <property type="component" value="Unassembled WGS sequence"/>
</dbReference>
<dbReference type="InterPro" id="IPR012902">
    <property type="entry name" value="N_methyl_site"/>
</dbReference>
<dbReference type="EMBL" id="JAIWJX010000002">
    <property type="protein sequence ID" value="MCK6257930.1"/>
    <property type="molecule type" value="Genomic_DNA"/>
</dbReference>
<comment type="caution">
    <text evidence="4">The sequence shown here is derived from an EMBL/GenBank/DDBJ whole genome shotgun (WGS) entry which is preliminary data.</text>
</comment>
<feature type="transmembrane region" description="Helical" evidence="3">
    <location>
        <begin position="12"/>
        <end position="34"/>
    </location>
</feature>
<keyword evidence="3" id="KW-0812">Transmembrane</keyword>
<evidence type="ECO:0000256" key="3">
    <source>
        <dbReference type="SAM" id="Phobius"/>
    </source>
</evidence>
<dbReference type="GO" id="GO:0009986">
    <property type="term" value="C:cell surface"/>
    <property type="evidence" value="ECO:0007669"/>
    <property type="project" value="UniProtKB-SubCell"/>
</dbReference>
<evidence type="ECO:0000313" key="4">
    <source>
        <dbReference type="EMBL" id="MCK6257930.1"/>
    </source>
</evidence>
<accession>A0A9X1XDP8</accession>
<keyword evidence="3" id="KW-1133">Transmembrane helix</keyword>
<dbReference type="NCBIfam" id="TIGR02532">
    <property type="entry name" value="IV_pilin_GFxxxE"/>
    <property type="match status" value="1"/>
</dbReference>
<proteinExistence type="predicted"/>
<gene>
    <name evidence="4" type="ORF">LCY76_15220</name>
</gene>
<dbReference type="PROSITE" id="PS00409">
    <property type="entry name" value="PROKAR_NTER_METHYL"/>
    <property type="match status" value="1"/>
</dbReference>
<dbReference type="AlphaFoldDB" id="A0A9X1XDP8"/>
<evidence type="ECO:0000313" key="5">
    <source>
        <dbReference type="Proteomes" id="UP001139011"/>
    </source>
</evidence>
<reference evidence="4" key="1">
    <citation type="submission" date="2021-09" db="EMBL/GenBank/DDBJ databases">
        <title>Genome analysis of Fictibacillus sp. KIGAM418 isolated from marine sediment.</title>
        <authorList>
            <person name="Seo M.-J."/>
            <person name="Cho E.-S."/>
            <person name="Hwang C.Y."/>
        </authorList>
    </citation>
    <scope>NUCLEOTIDE SEQUENCE</scope>
    <source>
        <strain evidence="4">KIGAM418</strain>
    </source>
</reference>